<reference evidence="3" key="1">
    <citation type="submission" date="2023-07" db="EMBL/GenBank/DDBJ databases">
        <authorList>
            <person name="Yue Y."/>
        </authorList>
    </citation>
    <scope>NUCLEOTIDE SEQUENCE [LARGE SCALE GENOMIC DNA]</scope>
    <source>
        <strain evidence="3">D23</strain>
    </source>
</reference>
<dbReference type="Pfam" id="PF13585">
    <property type="entry name" value="CHU_C"/>
    <property type="match status" value="1"/>
</dbReference>
<proteinExistence type="predicted"/>
<sequence>MKKKSIYIFLFFFAHLTLVFAQQIVTDSSLQPQQLINDLIGESCIIATNVSSNFNGQVNNISSFGSFERGNSNFPLASGLVLSTGSVNSTGNAFIPQSLSEGEINWNTDPEIQNVLGIDQTLNATSIEFNLVAANSFVAFKYLFASDEYQQDYPCSFQDVFAILIRPTGSNEPYTNIALVPNTAIEVSTSSIRPNIDGFCEAQNEAYFLGYDPIGTNFNASTTVLTATTSVIPGAMYDMKFVIADHIDQRFDSAVFIEADSFGDAIDLGPDQAVCGNELVLNADINNNQAIYAWYRNGVQINDANTPTLQVTESGIYDVEITLPIAGGTCTLEDAIEIDVLGFESAAPIPDMTVCDPAPSDGIYDFDFTLRNDDIFDNLLSEDYIISYYTSLEDAETNNNGIDGIYQNTEDFETIYFRIESLDDSCLQIGSFDVIIKPAPNTRIIDPIIVCEELYIPSISSVDFEFYDFWVADFEFNRTVTFHYTEEEAELGENAIPSPYPYPEQTETLYARVVDDFNGCHSVVPFTMEFNESPFVGQDRFIINKCTPIDEFYEDAEEIYNLNEAVEQITEWIPEPRVNYFPSVEDALSQTNAFLFVGDPILTLTTNQLTIYMTIAEQGGYCTSIVPLELHKNVTRNVIGPNTIVNRCDDPSNDGVFDFDLNVVTEELIGGYADLTLIFYETAEDQQNGTNPLDINTPFTINTNNTELFLKVKYKNECEDLASVTLRVNDVPTLEPQTADACGSFNPNDGTTTVNLRYYRDIMSQNTPSPSVKFYETYENADNDENEITETYDILGNSQQFFARVSNSLTGCYSITTLDINVVESLDFQSPEPLIFCDDDQDGFTTINLFNVLPTISTELDDFTTQFYTSFGDAFGDRNPITNPSNYASETETIFVRLERAELNCFAIVDFEVRVFNNPQNVEIQDFIECQIDLNEVSGFVFQEKDDSIINGQEDMQVSYYENETDAINSINPIDKTLPYQNTSNPQTIFVRVENENQNSCVAISPMQIEIRQAPVYNSPTNIPVCGTNGSGPYQIDLNEKVDEISLGSPLELNISFHTTELNANLGTNPVNLNYTSTSNPEKLYARIVNNASGCYSIETFNINILDLPNVNFNQSLTKCGNYFESNLPWDLTEIELDILDGRQYNVDFTYYHSEADAENEINPITDPENYTSNGLNETIYTKVRNVSTSCFIIVPFNLNINLPPAINEIESYTACETESNNIDLGNINSHLVDINFNVVISYHSNQEDADNNENALNYDFNYNNNSELLFARVAFSTTKCYTVHPFTLNIVPNPVAFQPNNIEECDDDNDGLLTVDLNQQTASILNGQNPNEFEVTYFITEVDAIENTNHLEVQYTATNNEIIYARVEHIETRCFAITSFEIIINVLPFASIQDQVLCLNNLPLLVSAETNNPGDTYQWSTNENSSVIEITEIGTYSVTITNTYGCSKTSTFNVTESESAIIEFVETIDFSDPNNITVTINGIGDYLYILNDGPPQFSNTFNNVPIGYNTITVIDQNGCDRTTREVLVIDTPKHLTPNNDGDFDTWHITGAETLPGTIVRIFNRYGKLLKELNHNSLGWDGTFNGTAQPAGDYWYIADVIQNGESFQIKGHFALRR</sequence>
<gene>
    <name evidence="2" type="ORF">LBU54_13855</name>
</gene>
<dbReference type="Proteomes" id="UP001198901">
    <property type="component" value="Unassembled WGS sequence"/>
</dbReference>
<comment type="caution">
    <text evidence="2">The sequence shown here is derived from an EMBL/GenBank/DDBJ whole genome shotgun (WGS) entry which is preliminary data.</text>
</comment>
<evidence type="ECO:0000256" key="1">
    <source>
        <dbReference type="SAM" id="SignalP"/>
    </source>
</evidence>
<keyword evidence="3" id="KW-1185">Reference proteome</keyword>
<protein>
    <submittedName>
        <fullName evidence="2">T9SS type B sorting domain-containing protein</fullName>
    </submittedName>
</protein>
<evidence type="ECO:0000313" key="2">
    <source>
        <dbReference type="EMBL" id="MCA0133676.1"/>
    </source>
</evidence>
<dbReference type="InterPro" id="IPR026341">
    <property type="entry name" value="T9SS_type_B"/>
</dbReference>
<dbReference type="EMBL" id="JAIUJR010000011">
    <property type="protein sequence ID" value="MCA0133676.1"/>
    <property type="molecule type" value="Genomic_DNA"/>
</dbReference>
<evidence type="ECO:0000313" key="3">
    <source>
        <dbReference type="Proteomes" id="UP001198901"/>
    </source>
</evidence>
<dbReference type="NCBIfam" id="TIGR04131">
    <property type="entry name" value="Bac_Flav_CTERM"/>
    <property type="match status" value="1"/>
</dbReference>
<organism evidence="2 3">
    <name type="scientific">Winogradskyella alexanderae</name>
    <dbReference type="NCBI Taxonomy" id="2877123"/>
    <lineage>
        <taxon>Bacteria</taxon>
        <taxon>Pseudomonadati</taxon>
        <taxon>Bacteroidota</taxon>
        <taxon>Flavobacteriia</taxon>
        <taxon>Flavobacteriales</taxon>
        <taxon>Flavobacteriaceae</taxon>
        <taxon>Winogradskyella</taxon>
    </lineage>
</organism>
<feature type="chain" id="PRO_5046977637" evidence="1">
    <location>
        <begin position="22"/>
        <end position="1617"/>
    </location>
</feature>
<name>A0ABS7XXY4_9FLAO</name>
<feature type="signal peptide" evidence="1">
    <location>
        <begin position="1"/>
        <end position="21"/>
    </location>
</feature>
<keyword evidence="1" id="KW-0732">Signal</keyword>
<dbReference type="NCBIfam" id="NF038133">
    <property type="entry name" value="choice_anch_L"/>
    <property type="match status" value="1"/>
</dbReference>
<dbReference type="InterPro" id="IPR049804">
    <property type="entry name" value="Choice_anch_L"/>
</dbReference>
<accession>A0ABS7XXY4</accession>
<dbReference type="RefSeq" id="WP_224531181.1">
    <property type="nucleotide sequence ID" value="NZ_JAIUJR010000011.1"/>
</dbReference>